<dbReference type="EMBL" id="FWWU01000009">
    <property type="protein sequence ID" value="SMB91176.1"/>
    <property type="molecule type" value="Genomic_DNA"/>
</dbReference>
<sequence>MTSDERRARMAELLPRVETDRAALVEYGRLWMAASYSGSPWNRKPHEVTTGP</sequence>
<protein>
    <submittedName>
        <fullName evidence="1">Uncharacterized protein</fullName>
    </submittedName>
</protein>
<proteinExistence type="predicted"/>
<keyword evidence="2" id="KW-1185">Reference proteome</keyword>
<dbReference type="STRING" id="695939.SAMN00790413_01022"/>
<dbReference type="Proteomes" id="UP000192582">
    <property type="component" value="Unassembled WGS sequence"/>
</dbReference>
<dbReference type="RefSeq" id="WP_170928701.1">
    <property type="nucleotide sequence ID" value="NZ_FWWU01000009.1"/>
</dbReference>
<dbReference type="AlphaFoldDB" id="A0A1W1VCX9"/>
<accession>A0A1W1VCX9</accession>
<reference evidence="1 2" key="1">
    <citation type="submission" date="2017-04" db="EMBL/GenBank/DDBJ databases">
        <authorList>
            <person name="Afonso C.L."/>
            <person name="Miller P.J."/>
            <person name="Scott M.A."/>
            <person name="Spackman E."/>
            <person name="Goraichik I."/>
            <person name="Dimitrov K.M."/>
            <person name="Suarez D.L."/>
            <person name="Swayne D.E."/>
        </authorList>
    </citation>
    <scope>NUCLEOTIDE SEQUENCE [LARGE SCALE GENOMIC DNA]</scope>
    <source>
        <strain evidence="1 2">KR-140</strain>
    </source>
</reference>
<evidence type="ECO:0000313" key="2">
    <source>
        <dbReference type="Proteomes" id="UP000192582"/>
    </source>
</evidence>
<name>A0A1W1VCX9_9DEIO</name>
<evidence type="ECO:0000313" key="1">
    <source>
        <dbReference type="EMBL" id="SMB91176.1"/>
    </source>
</evidence>
<organism evidence="1 2">
    <name type="scientific">Deinococcus hopiensis KR-140</name>
    <dbReference type="NCBI Taxonomy" id="695939"/>
    <lineage>
        <taxon>Bacteria</taxon>
        <taxon>Thermotogati</taxon>
        <taxon>Deinococcota</taxon>
        <taxon>Deinococci</taxon>
        <taxon>Deinococcales</taxon>
        <taxon>Deinococcaceae</taxon>
        <taxon>Deinococcus</taxon>
    </lineage>
</organism>
<gene>
    <name evidence="1" type="ORF">SAMN00790413_01022</name>
</gene>